<keyword evidence="5" id="KW-0503">Monooxygenase</keyword>
<accession>A0A0U1M8A9</accession>
<organism evidence="5 6">
    <name type="scientific">Talaromyces islandicus</name>
    <name type="common">Penicillium islandicum</name>
    <dbReference type="NCBI Taxonomy" id="28573"/>
    <lineage>
        <taxon>Eukaryota</taxon>
        <taxon>Fungi</taxon>
        <taxon>Dikarya</taxon>
        <taxon>Ascomycota</taxon>
        <taxon>Pezizomycotina</taxon>
        <taxon>Eurotiomycetes</taxon>
        <taxon>Eurotiomycetidae</taxon>
        <taxon>Eurotiales</taxon>
        <taxon>Trichocomaceae</taxon>
        <taxon>Talaromyces</taxon>
        <taxon>Talaromyces sect. Islandici</taxon>
    </lineage>
</organism>
<dbReference type="SUPFAM" id="SSF55811">
    <property type="entry name" value="Nudix"/>
    <property type="match status" value="1"/>
</dbReference>
<dbReference type="Gene3D" id="1.10.630.10">
    <property type="entry name" value="Cytochrome P450"/>
    <property type="match status" value="1"/>
</dbReference>
<dbReference type="PANTHER" id="PTHR24305">
    <property type="entry name" value="CYTOCHROME P450"/>
    <property type="match status" value="1"/>
</dbReference>
<comment type="similarity">
    <text evidence="1">Belongs to the cytochrome P450 family.</text>
</comment>
<feature type="domain" description="Nudix hydrolase" evidence="4">
    <location>
        <begin position="356"/>
        <end position="563"/>
    </location>
</feature>
<dbReference type="GO" id="GO:0016705">
    <property type="term" value="F:oxidoreductase activity, acting on paired donors, with incorporation or reduction of molecular oxygen"/>
    <property type="evidence" value="ECO:0007669"/>
    <property type="project" value="InterPro"/>
</dbReference>
<name>A0A0U1M8A9_TALIS</name>
<dbReference type="InterPro" id="IPR036396">
    <property type="entry name" value="Cyt_P450_sf"/>
</dbReference>
<keyword evidence="6" id="KW-1185">Reference proteome</keyword>
<evidence type="ECO:0000259" key="4">
    <source>
        <dbReference type="PROSITE" id="PS51462"/>
    </source>
</evidence>
<dbReference type="InterPro" id="IPR000086">
    <property type="entry name" value="NUDIX_hydrolase_dom"/>
</dbReference>
<dbReference type="AlphaFoldDB" id="A0A0U1M8A9"/>
<sequence length="569" mass="64437">MLDIPLTYFFGLPFSLLLAGGLAGCLLISDSLSAIPGPWLSKWTGALTTYYWFIGQRAQYVDSLHRRYGPIVRVSPTEVAINDITAIKQIHKVGGPFMKSNWYYDLTTAAVNNVFNTTNPGYHSRLRKLLSSPISEANLKEYEGAVTDRVLLAVRRVGEEINSRGTADIFKWMTFLATDVIGELSFGQSFQMLERGEKNQYVRDLEALVSQQPFQTTFPFLIPVARYLNLGVFRQVVERVLRMKAYATESVQRYQDHLAQHPTNPKPTLFTKVFGAEKDHSLTYEELLFNAQAYIVAGSDTTAVTLTYLIYCVCKHPKVLKKLVEEVQSLPDNFTDKECRELPFIDQVMTETMRLYPVVPTGLPRVVPAGGSVLVGHQLPGGITVSTQAYSMHHNPDVFDSPECFDPSRWENPSKEMREWFMPFGGGSRSRKNRGETLESAAVRETYEETGYPCQLLLHNSLPTKAPLGSWSPNDPQEENSSRVQNKSSESELHTEPFAIQQWVYQDGTRKLIFWFLAIGNSMQLPHENTQDEGENFEAFWFDRDSSLAIATYDDDRALIEKAFNVLNI</sequence>
<evidence type="ECO:0000256" key="1">
    <source>
        <dbReference type="ARBA" id="ARBA00010617"/>
    </source>
</evidence>
<dbReference type="STRING" id="28573.A0A0U1M8A9"/>
<dbReference type="Proteomes" id="UP000054383">
    <property type="component" value="Unassembled WGS sequence"/>
</dbReference>
<dbReference type="InterPro" id="IPR002401">
    <property type="entry name" value="Cyt_P450_E_grp-I"/>
</dbReference>
<dbReference type="PANTHER" id="PTHR24305:SF96">
    <property type="entry name" value="CYTOCHROME P450 MONOOXYGENASE STCB-RELATED"/>
    <property type="match status" value="1"/>
</dbReference>
<dbReference type="OrthoDB" id="4216693at2759"/>
<dbReference type="EMBL" id="CVMT01000010">
    <property type="protein sequence ID" value="CRG91768.1"/>
    <property type="molecule type" value="Genomic_DNA"/>
</dbReference>
<dbReference type="GO" id="GO:0020037">
    <property type="term" value="F:heme binding"/>
    <property type="evidence" value="ECO:0007669"/>
    <property type="project" value="InterPro"/>
</dbReference>
<gene>
    <name evidence="5" type="ORF">PISL3812_08820</name>
</gene>
<dbReference type="InterPro" id="IPR001128">
    <property type="entry name" value="Cyt_P450"/>
</dbReference>
<reference evidence="5 6" key="1">
    <citation type="submission" date="2015-04" db="EMBL/GenBank/DDBJ databases">
        <authorList>
            <person name="Syromyatnikov M.Y."/>
            <person name="Popov V.N."/>
        </authorList>
    </citation>
    <scope>NUCLEOTIDE SEQUENCE [LARGE SCALE GENOMIC DNA]</scope>
    <source>
        <strain evidence="5">WF-38-12</strain>
    </source>
</reference>
<keyword evidence="2" id="KW-0560">Oxidoreductase</keyword>
<proteinExistence type="inferred from homology"/>
<dbReference type="PRINTS" id="PR00385">
    <property type="entry name" value="P450"/>
</dbReference>
<dbReference type="GO" id="GO:0005506">
    <property type="term" value="F:iron ion binding"/>
    <property type="evidence" value="ECO:0007669"/>
    <property type="project" value="InterPro"/>
</dbReference>
<dbReference type="GO" id="GO:0004497">
    <property type="term" value="F:monooxygenase activity"/>
    <property type="evidence" value="ECO:0007669"/>
    <property type="project" value="UniProtKB-KW"/>
</dbReference>
<evidence type="ECO:0000313" key="6">
    <source>
        <dbReference type="Proteomes" id="UP000054383"/>
    </source>
</evidence>
<feature type="region of interest" description="Disordered" evidence="3">
    <location>
        <begin position="465"/>
        <end position="493"/>
    </location>
</feature>
<dbReference type="SUPFAM" id="SSF48264">
    <property type="entry name" value="Cytochrome P450"/>
    <property type="match status" value="1"/>
</dbReference>
<dbReference type="InterPro" id="IPR050121">
    <property type="entry name" value="Cytochrome_P450_monoxygenase"/>
</dbReference>
<dbReference type="Pfam" id="PF00067">
    <property type="entry name" value="p450"/>
    <property type="match status" value="1"/>
</dbReference>
<evidence type="ECO:0000256" key="2">
    <source>
        <dbReference type="ARBA" id="ARBA00023002"/>
    </source>
</evidence>
<evidence type="ECO:0000256" key="3">
    <source>
        <dbReference type="SAM" id="MobiDB-lite"/>
    </source>
</evidence>
<dbReference type="OMA" id="RICIGVH"/>
<evidence type="ECO:0000313" key="5">
    <source>
        <dbReference type="EMBL" id="CRG91768.1"/>
    </source>
</evidence>
<dbReference type="PROSITE" id="PS51462">
    <property type="entry name" value="NUDIX"/>
    <property type="match status" value="1"/>
</dbReference>
<dbReference type="InterPro" id="IPR015797">
    <property type="entry name" value="NUDIX_hydrolase-like_dom_sf"/>
</dbReference>
<protein>
    <submittedName>
        <fullName evidence="5">Putative sterigmatocystin biosynthesis P450 monooxygenase STCB</fullName>
    </submittedName>
</protein>
<dbReference type="PRINTS" id="PR00463">
    <property type="entry name" value="EP450I"/>
</dbReference>